<keyword evidence="3" id="KW-1185">Reference proteome</keyword>
<proteinExistence type="predicted"/>
<evidence type="ECO:0000256" key="1">
    <source>
        <dbReference type="SAM" id="SignalP"/>
    </source>
</evidence>
<organism evidence="2 3">
    <name type="scientific">Exidia glandulosa HHB12029</name>
    <dbReference type="NCBI Taxonomy" id="1314781"/>
    <lineage>
        <taxon>Eukaryota</taxon>
        <taxon>Fungi</taxon>
        <taxon>Dikarya</taxon>
        <taxon>Basidiomycota</taxon>
        <taxon>Agaricomycotina</taxon>
        <taxon>Agaricomycetes</taxon>
        <taxon>Auriculariales</taxon>
        <taxon>Exidiaceae</taxon>
        <taxon>Exidia</taxon>
    </lineage>
</organism>
<gene>
    <name evidence="2" type="ORF">EXIGLDRAFT_718670</name>
</gene>
<dbReference type="SUPFAM" id="SSF49503">
    <property type="entry name" value="Cupredoxins"/>
    <property type="match status" value="1"/>
</dbReference>
<protein>
    <recommendedName>
        <fullName evidence="4">Cupredoxin</fullName>
    </recommendedName>
</protein>
<dbReference type="PANTHER" id="PTHR34883:SF15">
    <property type="entry name" value="EXTRACELLULAR SERINE-RICH PROTEIN"/>
    <property type="match status" value="1"/>
</dbReference>
<accession>A0A165HMD0</accession>
<dbReference type="InParanoid" id="A0A165HMD0"/>
<dbReference type="InterPro" id="IPR052953">
    <property type="entry name" value="Ser-rich/MCO-related"/>
</dbReference>
<dbReference type="InterPro" id="IPR008972">
    <property type="entry name" value="Cupredoxin"/>
</dbReference>
<dbReference type="Gene3D" id="2.60.40.420">
    <property type="entry name" value="Cupredoxins - blue copper proteins"/>
    <property type="match status" value="1"/>
</dbReference>
<dbReference type="AlphaFoldDB" id="A0A165HMD0"/>
<reference evidence="2 3" key="1">
    <citation type="journal article" date="2016" name="Mol. Biol. Evol.">
        <title>Comparative Genomics of Early-Diverging Mushroom-Forming Fungi Provides Insights into the Origins of Lignocellulose Decay Capabilities.</title>
        <authorList>
            <person name="Nagy L.G."/>
            <person name="Riley R."/>
            <person name="Tritt A."/>
            <person name="Adam C."/>
            <person name="Daum C."/>
            <person name="Floudas D."/>
            <person name="Sun H."/>
            <person name="Yadav J.S."/>
            <person name="Pangilinan J."/>
            <person name="Larsson K.H."/>
            <person name="Matsuura K."/>
            <person name="Barry K."/>
            <person name="Labutti K."/>
            <person name="Kuo R."/>
            <person name="Ohm R.A."/>
            <person name="Bhattacharya S.S."/>
            <person name="Shirouzu T."/>
            <person name="Yoshinaga Y."/>
            <person name="Martin F.M."/>
            <person name="Grigoriev I.V."/>
            <person name="Hibbett D.S."/>
        </authorList>
    </citation>
    <scope>NUCLEOTIDE SEQUENCE [LARGE SCALE GENOMIC DNA]</scope>
    <source>
        <strain evidence="2 3">HHB12029</strain>
    </source>
</reference>
<dbReference type="EMBL" id="KV426013">
    <property type="protein sequence ID" value="KZV92184.1"/>
    <property type="molecule type" value="Genomic_DNA"/>
</dbReference>
<feature type="signal peptide" evidence="1">
    <location>
        <begin position="1"/>
        <end position="17"/>
    </location>
</feature>
<dbReference type="CDD" id="cd00920">
    <property type="entry name" value="Cupredoxin"/>
    <property type="match status" value="1"/>
</dbReference>
<sequence length="182" mass="19054">MRSLAALPLLAAVGVLAAPADINPALSNNSFVVSVGDGGYAYTPNTIVGAKPGDTILFEFRKGNHTVTQTSFADPCSPFINATTNTKGFDTGFMPFTEGSNELPFFQLKIMSTEPIWIACLQANHCQSGMVMAINPTADKTFEQFRDAAQGKTGTSSALARVATSSGWPALAGLGAMLMLLA</sequence>
<keyword evidence="1" id="KW-0732">Signal</keyword>
<evidence type="ECO:0000313" key="3">
    <source>
        <dbReference type="Proteomes" id="UP000077266"/>
    </source>
</evidence>
<dbReference type="PANTHER" id="PTHR34883">
    <property type="entry name" value="SERINE-RICH PROTEIN, PUTATIVE-RELATED-RELATED"/>
    <property type="match status" value="1"/>
</dbReference>
<dbReference type="STRING" id="1314781.A0A165HMD0"/>
<evidence type="ECO:0008006" key="4">
    <source>
        <dbReference type="Google" id="ProtNLM"/>
    </source>
</evidence>
<dbReference type="OrthoDB" id="1921208at2759"/>
<evidence type="ECO:0000313" key="2">
    <source>
        <dbReference type="EMBL" id="KZV92184.1"/>
    </source>
</evidence>
<name>A0A165HMD0_EXIGL</name>
<dbReference type="Proteomes" id="UP000077266">
    <property type="component" value="Unassembled WGS sequence"/>
</dbReference>
<feature type="chain" id="PRO_5007858750" description="Cupredoxin" evidence="1">
    <location>
        <begin position="18"/>
        <end position="182"/>
    </location>
</feature>